<protein>
    <submittedName>
        <fullName evidence="2">Putative inactive purple acid phosphatase 27</fullName>
    </submittedName>
</protein>
<name>A0A1D6EDB7_MAIZE</name>
<evidence type="ECO:0000313" key="2">
    <source>
        <dbReference type="EMBL" id="ONM18281.1"/>
    </source>
</evidence>
<feature type="compositionally biased region" description="Basic residues" evidence="1">
    <location>
        <begin position="295"/>
        <end position="307"/>
    </location>
</feature>
<dbReference type="EMBL" id="CM007648">
    <property type="protein sequence ID" value="ONM18281.1"/>
    <property type="molecule type" value="Genomic_DNA"/>
</dbReference>
<feature type="compositionally biased region" description="Low complexity" evidence="1">
    <location>
        <begin position="27"/>
        <end position="50"/>
    </location>
</feature>
<gene>
    <name evidence="2" type="ORF">ZEAMMB73_Zm00001d004075</name>
</gene>
<organism evidence="2">
    <name type="scientific">Zea mays</name>
    <name type="common">Maize</name>
    <dbReference type="NCBI Taxonomy" id="4577"/>
    <lineage>
        <taxon>Eukaryota</taxon>
        <taxon>Viridiplantae</taxon>
        <taxon>Streptophyta</taxon>
        <taxon>Embryophyta</taxon>
        <taxon>Tracheophyta</taxon>
        <taxon>Spermatophyta</taxon>
        <taxon>Magnoliopsida</taxon>
        <taxon>Liliopsida</taxon>
        <taxon>Poales</taxon>
        <taxon>Poaceae</taxon>
        <taxon>PACMAD clade</taxon>
        <taxon>Panicoideae</taxon>
        <taxon>Andropogonodae</taxon>
        <taxon>Andropogoneae</taxon>
        <taxon>Tripsacinae</taxon>
        <taxon>Zea</taxon>
    </lineage>
</organism>
<proteinExistence type="predicted"/>
<reference evidence="2" key="1">
    <citation type="submission" date="2015-12" db="EMBL/GenBank/DDBJ databases">
        <title>Update maize B73 reference genome by single molecule sequencing technologies.</title>
        <authorList>
            <consortium name="Maize Genome Sequencing Project"/>
            <person name="Ware D."/>
        </authorList>
    </citation>
    <scope>NUCLEOTIDE SEQUENCE [LARGE SCALE GENOMIC DNA]</scope>
    <source>
        <tissue evidence="2">Seedling</tissue>
    </source>
</reference>
<evidence type="ECO:0000256" key="1">
    <source>
        <dbReference type="SAM" id="MobiDB-lite"/>
    </source>
</evidence>
<accession>A0A1D6EDB7</accession>
<feature type="compositionally biased region" description="Low complexity" evidence="1">
    <location>
        <begin position="308"/>
        <end position="318"/>
    </location>
</feature>
<feature type="non-terminal residue" evidence="2">
    <location>
        <position position="435"/>
    </location>
</feature>
<dbReference type="AlphaFoldDB" id="A0A1D6EDB7"/>
<feature type="region of interest" description="Disordered" evidence="1">
    <location>
        <begin position="295"/>
        <end position="319"/>
    </location>
</feature>
<sequence length="435" mass="47631">MGALFGASYLPSKRLRFLARSHCSASSSSEIWGRPRGTGATSTATTSPDHSTPPTPLSRTWTTLTWCSTSVTSPTPTGTSRSGISSRSKWRRSPRGSLTWLPAGTMSGTGPTAGPSSTAPTLEGSVAWSLRPCTTHPQRTEQTTGKYAMQLDRYQSIYADKSLELGTLWLLVLLDRQVLGRLRHVPVLRGGQRARLAGRHGAVRVHRELPRHGRPEEAAVAGVHRAPRPRLLLRLLLRRRRLVRGAHVPAEPPEALAEVPGGPGVLRPRPQLREDMPGLRGTMHELGEIPLLGHHERHHPRRGRGRRQPPQQLHRPGPAVERVQGDGLRLRQAHGVQLLVPPLRVQALQRRPGVRQLHDAQGVQGLAGVRQGQLPSDFASDVTCIAAAREEQRGDRGRFCDSGLGSTSACNCNCLIRWSSETHIINPTLNKEHVD</sequence>
<feature type="compositionally biased region" description="Low complexity" evidence="1">
    <location>
        <begin position="65"/>
        <end position="87"/>
    </location>
</feature>
<feature type="compositionally biased region" description="Polar residues" evidence="1">
    <location>
        <begin position="106"/>
        <end position="120"/>
    </location>
</feature>
<feature type="region of interest" description="Disordered" evidence="1">
    <location>
        <begin position="27"/>
        <end position="122"/>
    </location>
</feature>